<keyword evidence="8" id="KW-1185">Reference proteome</keyword>
<dbReference type="InterPro" id="IPR007373">
    <property type="entry name" value="Thiamin_PyroPKinase_B1-bd"/>
</dbReference>
<keyword evidence="1 7" id="KW-0808">Transferase</keyword>
<dbReference type="Pfam" id="PF04263">
    <property type="entry name" value="TPK_catalytic"/>
    <property type="match status" value="1"/>
</dbReference>
<reference evidence="7 8" key="1">
    <citation type="submission" date="2011-01" db="EMBL/GenBank/DDBJ databases">
        <title>Whole genome sequence of Amphibacillus xylinus NBRC 15112.</title>
        <authorList>
            <person name="Nakazawa H."/>
            <person name="Katano Y."/>
            <person name="Nakamura S."/>
            <person name="Sasagawa M."/>
            <person name="Fukada J."/>
            <person name="Arai T."/>
            <person name="Sasakura N."/>
            <person name="Mochizuki D."/>
            <person name="Hosoyama A."/>
            <person name="Harada K."/>
            <person name="Horikawa H."/>
            <person name="Kato Y."/>
            <person name="Harada T."/>
            <person name="Sasaki K."/>
            <person name="Sekiguchi M."/>
            <person name="Hodoyama M."/>
            <person name="Nishiko R."/>
            <person name="Narita H."/>
            <person name="Hanamaki A."/>
            <person name="Hata C."/>
            <person name="Konno Y."/>
            <person name="Niimura Y."/>
            <person name="Yamazaki S."/>
            <person name="Fujita N."/>
        </authorList>
    </citation>
    <scope>NUCLEOTIDE SEQUENCE [LARGE SCALE GENOMIC DNA]</scope>
    <source>
        <strain evidence="8">ATCC 51415 / DSM 6626 / JCM 7361 / LMG 17667 / NBRC 15112 / Ep01</strain>
    </source>
</reference>
<dbReference type="InterPro" id="IPR006282">
    <property type="entry name" value="Thi_PPkinase"/>
</dbReference>
<gene>
    <name evidence="7" type="primary">thiN</name>
    <name evidence="7" type="ordered locus">AXY_15400</name>
</gene>
<evidence type="ECO:0000256" key="3">
    <source>
        <dbReference type="ARBA" id="ARBA00022777"/>
    </source>
</evidence>
<dbReference type="Proteomes" id="UP000006294">
    <property type="component" value="Chromosome"/>
</dbReference>
<sequence length="221" mass="25069">MRQESKTAKIGIVAGGPAELLADLSEYQIDFWIGCDRGALYLINNHLPLDLAIGDFDSVSSQERELIEQKAKTFIQHLVEKDETDLELAINEALKRPVCELFLFGVTGGRKDHELSSLFLLERLIDQQIKVKLIDKQNSLSMYRPGCYRLKRLNHDQKISFLSLTSLVTGLTLENFYYPLEDETIRRGDSLTISNHLIAETGYFSFDSGILIVIKTSERNA</sequence>
<proteinExistence type="predicted"/>
<keyword evidence="4" id="KW-0067">ATP-binding</keyword>
<dbReference type="GO" id="GO:0030975">
    <property type="term" value="F:thiamine binding"/>
    <property type="evidence" value="ECO:0007669"/>
    <property type="project" value="InterPro"/>
</dbReference>
<feature type="domain" description="Thiamin pyrophosphokinase thiamin-binding" evidence="6">
    <location>
        <begin position="146"/>
        <end position="212"/>
    </location>
</feature>
<dbReference type="GO" id="GO:0009229">
    <property type="term" value="P:thiamine diphosphate biosynthetic process"/>
    <property type="evidence" value="ECO:0007669"/>
    <property type="project" value="InterPro"/>
</dbReference>
<dbReference type="CDD" id="cd07995">
    <property type="entry name" value="TPK"/>
    <property type="match status" value="1"/>
</dbReference>
<dbReference type="GO" id="GO:0006772">
    <property type="term" value="P:thiamine metabolic process"/>
    <property type="evidence" value="ECO:0007669"/>
    <property type="project" value="UniProtKB-UniRule"/>
</dbReference>
<name>K0J3H0_AMPXN</name>
<dbReference type="GO" id="GO:0004788">
    <property type="term" value="F:thiamine diphosphokinase activity"/>
    <property type="evidence" value="ECO:0007669"/>
    <property type="project" value="UniProtKB-UniRule"/>
</dbReference>
<dbReference type="GO" id="GO:0016301">
    <property type="term" value="F:kinase activity"/>
    <property type="evidence" value="ECO:0007669"/>
    <property type="project" value="UniProtKB-KW"/>
</dbReference>
<evidence type="ECO:0000256" key="2">
    <source>
        <dbReference type="ARBA" id="ARBA00022741"/>
    </source>
</evidence>
<dbReference type="SUPFAM" id="SSF63999">
    <property type="entry name" value="Thiamin pyrophosphokinase, catalytic domain"/>
    <property type="match status" value="1"/>
</dbReference>
<dbReference type="EC" id="2.7.6.2" evidence="5"/>
<dbReference type="Pfam" id="PF04265">
    <property type="entry name" value="TPK_B1_binding"/>
    <property type="match status" value="1"/>
</dbReference>
<dbReference type="NCBIfam" id="TIGR01378">
    <property type="entry name" value="thi_PPkinase"/>
    <property type="match status" value="1"/>
</dbReference>
<dbReference type="Gene3D" id="3.40.50.10240">
    <property type="entry name" value="Thiamin pyrophosphokinase, catalytic domain"/>
    <property type="match status" value="1"/>
</dbReference>
<dbReference type="eggNOG" id="COG1564">
    <property type="taxonomic scope" value="Bacteria"/>
</dbReference>
<dbReference type="PATRIC" id="fig|698758.3.peg.1537"/>
<dbReference type="InterPro" id="IPR036759">
    <property type="entry name" value="TPK_catalytic_sf"/>
</dbReference>
<dbReference type="SUPFAM" id="SSF63862">
    <property type="entry name" value="Thiamin pyrophosphokinase, substrate-binding domain"/>
    <property type="match status" value="1"/>
</dbReference>
<dbReference type="InterPro" id="IPR053149">
    <property type="entry name" value="TPK"/>
</dbReference>
<dbReference type="PANTHER" id="PTHR41299:SF1">
    <property type="entry name" value="THIAMINE PYROPHOSPHOKINASE"/>
    <property type="match status" value="1"/>
</dbReference>
<evidence type="ECO:0000313" key="7">
    <source>
        <dbReference type="EMBL" id="BAM47672.1"/>
    </source>
</evidence>
<dbReference type="PANTHER" id="PTHR41299">
    <property type="entry name" value="THIAMINE PYROPHOSPHOKINASE"/>
    <property type="match status" value="1"/>
</dbReference>
<dbReference type="HOGENOM" id="CLU_044237_1_0_9"/>
<dbReference type="RefSeq" id="WP_015010270.1">
    <property type="nucleotide sequence ID" value="NC_018704.1"/>
</dbReference>
<evidence type="ECO:0000256" key="1">
    <source>
        <dbReference type="ARBA" id="ARBA00022679"/>
    </source>
</evidence>
<keyword evidence="3 7" id="KW-0418">Kinase</keyword>
<evidence type="ECO:0000259" key="6">
    <source>
        <dbReference type="SMART" id="SM00983"/>
    </source>
</evidence>
<evidence type="ECO:0000256" key="4">
    <source>
        <dbReference type="ARBA" id="ARBA00022840"/>
    </source>
</evidence>
<dbReference type="InterPro" id="IPR007371">
    <property type="entry name" value="TPK_catalytic"/>
</dbReference>
<keyword evidence="2" id="KW-0547">Nucleotide-binding</keyword>
<dbReference type="EMBL" id="AP012050">
    <property type="protein sequence ID" value="BAM47672.1"/>
    <property type="molecule type" value="Genomic_DNA"/>
</dbReference>
<accession>K0J3H0</accession>
<evidence type="ECO:0000256" key="5">
    <source>
        <dbReference type="NCBIfam" id="TIGR01378"/>
    </source>
</evidence>
<evidence type="ECO:0000313" key="8">
    <source>
        <dbReference type="Proteomes" id="UP000006294"/>
    </source>
</evidence>
<dbReference type="KEGG" id="axl:AXY_15400"/>
<protein>
    <recommendedName>
        <fullName evidence="5">Thiamine diphosphokinase</fullName>
        <ecNumber evidence="5">2.7.6.2</ecNumber>
    </recommendedName>
</protein>
<dbReference type="OrthoDB" id="9804377at2"/>
<dbReference type="GO" id="GO:0005524">
    <property type="term" value="F:ATP binding"/>
    <property type="evidence" value="ECO:0007669"/>
    <property type="project" value="UniProtKB-KW"/>
</dbReference>
<organism evidence="7 8">
    <name type="scientific">Amphibacillus xylanus (strain ATCC 51415 / DSM 6626 / JCM 7361 / LMG 17667 / NBRC 15112 / Ep01)</name>
    <dbReference type="NCBI Taxonomy" id="698758"/>
    <lineage>
        <taxon>Bacteria</taxon>
        <taxon>Bacillati</taxon>
        <taxon>Bacillota</taxon>
        <taxon>Bacilli</taxon>
        <taxon>Bacillales</taxon>
        <taxon>Bacillaceae</taxon>
        <taxon>Amphibacillus</taxon>
    </lineage>
</organism>
<dbReference type="SMART" id="SM00983">
    <property type="entry name" value="TPK_B1_binding"/>
    <property type="match status" value="1"/>
</dbReference>
<dbReference type="InterPro" id="IPR036371">
    <property type="entry name" value="TPK_B1-bd_sf"/>
</dbReference>
<dbReference type="AlphaFoldDB" id="K0J3H0"/>
<dbReference type="STRING" id="698758.AXY_15400"/>